<dbReference type="CDD" id="cd01949">
    <property type="entry name" value="GGDEF"/>
    <property type="match status" value="1"/>
</dbReference>
<dbReference type="Pfam" id="PF00990">
    <property type="entry name" value="GGDEF"/>
    <property type="match status" value="1"/>
</dbReference>
<dbReference type="InterPro" id="IPR043128">
    <property type="entry name" value="Rev_trsase/Diguanyl_cyclase"/>
</dbReference>
<evidence type="ECO:0000313" key="3">
    <source>
        <dbReference type="EMBL" id="GAA2784684.1"/>
    </source>
</evidence>
<dbReference type="Proteomes" id="UP001500979">
    <property type="component" value="Unassembled WGS sequence"/>
</dbReference>
<accession>A0ABN3VA54</accession>
<dbReference type="Gene3D" id="3.30.70.270">
    <property type="match status" value="1"/>
</dbReference>
<reference evidence="3 4" key="1">
    <citation type="journal article" date="2019" name="Int. J. Syst. Evol. Microbiol.">
        <title>The Global Catalogue of Microorganisms (GCM) 10K type strain sequencing project: providing services to taxonomists for standard genome sequencing and annotation.</title>
        <authorList>
            <consortium name="The Broad Institute Genomics Platform"/>
            <consortium name="The Broad Institute Genome Sequencing Center for Infectious Disease"/>
            <person name="Wu L."/>
            <person name="Ma J."/>
        </authorList>
    </citation>
    <scope>NUCLEOTIDE SEQUENCE [LARGE SCALE GENOMIC DNA]</scope>
    <source>
        <strain evidence="3 4">JCM 9383</strain>
    </source>
</reference>
<dbReference type="EMBL" id="BAAAUX010000011">
    <property type="protein sequence ID" value="GAA2784684.1"/>
    <property type="molecule type" value="Genomic_DNA"/>
</dbReference>
<gene>
    <name evidence="3" type="ORF">GCM10010470_18410</name>
</gene>
<evidence type="ECO:0000313" key="4">
    <source>
        <dbReference type="Proteomes" id="UP001500979"/>
    </source>
</evidence>
<sequence length="510" mass="55178">MTPPPEIDGPPDLPLPADEGDDPAFTEVRRLIRDGDDEAAARLAATIADGTADPRLEGRALVLRLGSLFNLGRVADCPALLDRGFRVLEGVGDHALLGDLYALAGIVAAQDSLERCIRHLVQSSRELDQVEQPGIEAVNAWHNLAVTHSYLGFHAQATSAADRAYRMGRAIGLAPGDHALPEVAVRWAVSKDHRGDTEGCVRMLHEVLRAWDRDSLRGMWCVEQYYYGYAAARLLALGEPARFDPDLLAAEATGWEAADLRLLAAACAAVGDGRPAEAIDLLADRDVHAYTLGAAEISRVRAIAHQSDGDYRAALAADREAVRLAADGIEHLRERLVDSARVQLDHEALNRVVGRYETEALTDPLTSLPNRRHFDRWFAGIARRGTRGCVGVIDLDGFKAVNTVHGHLSGDMVLRRVAAILARTVRVGDFVARYGGDEFVVHLPDTDLATAGSVGERITAAIAAENWDALVVGTPVAVTVGWAELNEHRDLLAALETADRAMLDQKARVH</sequence>
<dbReference type="InterPro" id="IPR029787">
    <property type="entry name" value="Nucleotide_cyclase"/>
</dbReference>
<dbReference type="SMART" id="SM00267">
    <property type="entry name" value="GGDEF"/>
    <property type="match status" value="1"/>
</dbReference>
<feature type="region of interest" description="Disordered" evidence="1">
    <location>
        <begin position="1"/>
        <end position="21"/>
    </location>
</feature>
<protein>
    <recommendedName>
        <fullName evidence="2">GGDEF domain-containing protein</fullName>
    </recommendedName>
</protein>
<keyword evidence="4" id="KW-1185">Reference proteome</keyword>
<dbReference type="PANTHER" id="PTHR45138">
    <property type="entry name" value="REGULATORY COMPONENTS OF SENSORY TRANSDUCTION SYSTEM"/>
    <property type="match status" value="1"/>
</dbReference>
<feature type="compositionally biased region" description="Pro residues" evidence="1">
    <location>
        <begin position="1"/>
        <end position="14"/>
    </location>
</feature>
<dbReference type="SUPFAM" id="SSF55073">
    <property type="entry name" value="Nucleotide cyclase"/>
    <property type="match status" value="1"/>
</dbReference>
<dbReference type="NCBIfam" id="TIGR00254">
    <property type="entry name" value="GGDEF"/>
    <property type="match status" value="1"/>
</dbReference>
<dbReference type="SUPFAM" id="SSF48452">
    <property type="entry name" value="TPR-like"/>
    <property type="match status" value="1"/>
</dbReference>
<name>A0ABN3VA54_9PSEU</name>
<dbReference type="PROSITE" id="PS50887">
    <property type="entry name" value="GGDEF"/>
    <property type="match status" value="1"/>
</dbReference>
<dbReference type="InterPro" id="IPR000160">
    <property type="entry name" value="GGDEF_dom"/>
</dbReference>
<dbReference type="PANTHER" id="PTHR45138:SF9">
    <property type="entry name" value="DIGUANYLATE CYCLASE DGCM-RELATED"/>
    <property type="match status" value="1"/>
</dbReference>
<organism evidence="3 4">
    <name type="scientific">Saccharopolyspora taberi</name>
    <dbReference type="NCBI Taxonomy" id="60895"/>
    <lineage>
        <taxon>Bacteria</taxon>
        <taxon>Bacillati</taxon>
        <taxon>Actinomycetota</taxon>
        <taxon>Actinomycetes</taxon>
        <taxon>Pseudonocardiales</taxon>
        <taxon>Pseudonocardiaceae</taxon>
        <taxon>Saccharopolyspora</taxon>
    </lineage>
</organism>
<evidence type="ECO:0000256" key="1">
    <source>
        <dbReference type="SAM" id="MobiDB-lite"/>
    </source>
</evidence>
<dbReference type="InterPro" id="IPR050469">
    <property type="entry name" value="Diguanylate_Cyclase"/>
</dbReference>
<proteinExistence type="predicted"/>
<feature type="domain" description="GGDEF" evidence="2">
    <location>
        <begin position="386"/>
        <end position="510"/>
    </location>
</feature>
<dbReference type="RefSeq" id="WP_344679094.1">
    <property type="nucleotide sequence ID" value="NZ_BAAAUX010000011.1"/>
</dbReference>
<evidence type="ECO:0000259" key="2">
    <source>
        <dbReference type="PROSITE" id="PS50887"/>
    </source>
</evidence>
<comment type="caution">
    <text evidence="3">The sequence shown here is derived from an EMBL/GenBank/DDBJ whole genome shotgun (WGS) entry which is preliminary data.</text>
</comment>
<dbReference type="InterPro" id="IPR011990">
    <property type="entry name" value="TPR-like_helical_dom_sf"/>
</dbReference>